<feature type="compositionally biased region" description="Basic residues" evidence="1">
    <location>
        <begin position="213"/>
        <end position="227"/>
    </location>
</feature>
<feature type="compositionally biased region" description="Basic and acidic residues" evidence="1">
    <location>
        <begin position="69"/>
        <end position="89"/>
    </location>
</feature>
<proteinExistence type="predicted"/>
<gene>
    <name evidence="2" type="ORF">PGRI_061650</name>
</gene>
<feature type="compositionally biased region" description="Low complexity" evidence="1">
    <location>
        <begin position="15"/>
        <end position="41"/>
    </location>
</feature>
<feature type="compositionally biased region" description="Basic and acidic residues" evidence="1">
    <location>
        <begin position="43"/>
        <end position="62"/>
    </location>
</feature>
<feature type="compositionally biased region" description="Polar residues" evidence="1">
    <location>
        <begin position="137"/>
        <end position="188"/>
    </location>
</feature>
<dbReference type="AlphaFoldDB" id="A0A135LMK8"/>
<feature type="region of interest" description="Disordered" evidence="1">
    <location>
        <begin position="15"/>
        <end position="232"/>
    </location>
</feature>
<name>A0A135LMK8_PENPA</name>
<protein>
    <submittedName>
        <fullName evidence="2">Uncharacterized protein</fullName>
    </submittedName>
</protein>
<feature type="compositionally biased region" description="Basic and acidic residues" evidence="1">
    <location>
        <begin position="343"/>
        <end position="354"/>
    </location>
</feature>
<keyword evidence="3" id="KW-1185">Reference proteome</keyword>
<reference evidence="2 3" key="1">
    <citation type="journal article" date="2016" name="BMC Genomics">
        <title>Genome sequencing and secondary metabolism of the postharvest pathogen Penicillium griseofulvum.</title>
        <authorList>
            <person name="Banani H."/>
            <person name="Marcet-Houben M."/>
            <person name="Ballester A.R."/>
            <person name="Abbruscato P."/>
            <person name="Gonzalez-Candelas L."/>
            <person name="Gabaldon T."/>
            <person name="Spadaro D."/>
        </authorList>
    </citation>
    <scope>NUCLEOTIDE SEQUENCE [LARGE SCALE GENOMIC DNA]</scope>
    <source>
        <strain evidence="2 3">PG3</strain>
    </source>
</reference>
<dbReference type="GeneID" id="63709179"/>
<evidence type="ECO:0000256" key="1">
    <source>
        <dbReference type="SAM" id="MobiDB-lite"/>
    </source>
</evidence>
<sequence>MKIRLRKLQSLAEAALSSAQLNSPSDSSLSSDSSGSETTSDADSDRSVAMDLDASPRETSKDESEDDSTGDKSGEDEGTEDRVTGDDSSRNQTTQQRNNDSENGGNAAPDNNTGVRLTLASSTTPSSMPVIAEDENVISTGHTSSSREIGESTAMNSVPLQNPSSVSLPRENQNGAPMDSISSRNCHQAHTYHSHSKSPTGDALARSEGPSSRRVKRRKTQKKKPKSNRISTYDERSTAIAYMKTWIESHAGGKWTQVAFEKDYAAKFEPSRSFNTIRTWREERENPQAKSHIVVLKIPVSCLREELSNDNSLQPMPGLSNGRTNTPPSIQHGPSERPQNWSDSHDATDSEPPVKIESGLPNLLDSSQWSYSDSLQGPIWEEIF</sequence>
<feature type="region of interest" description="Disordered" evidence="1">
    <location>
        <begin position="309"/>
        <end position="371"/>
    </location>
</feature>
<evidence type="ECO:0000313" key="2">
    <source>
        <dbReference type="EMBL" id="KXG50198.1"/>
    </source>
</evidence>
<accession>A0A135LMK8</accession>
<evidence type="ECO:0000313" key="3">
    <source>
        <dbReference type="Proteomes" id="UP000070168"/>
    </source>
</evidence>
<comment type="caution">
    <text evidence="2">The sequence shown here is derived from an EMBL/GenBank/DDBJ whole genome shotgun (WGS) entry which is preliminary data.</text>
</comment>
<dbReference type="Proteomes" id="UP000070168">
    <property type="component" value="Unassembled WGS sequence"/>
</dbReference>
<dbReference type="EMBL" id="LHQR01000048">
    <property type="protein sequence ID" value="KXG50198.1"/>
    <property type="molecule type" value="Genomic_DNA"/>
</dbReference>
<feature type="compositionally biased region" description="Polar residues" evidence="1">
    <location>
        <begin position="90"/>
        <end position="127"/>
    </location>
</feature>
<organism evidence="2 3">
    <name type="scientific">Penicillium patulum</name>
    <name type="common">Penicillium griseofulvum</name>
    <dbReference type="NCBI Taxonomy" id="5078"/>
    <lineage>
        <taxon>Eukaryota</taxon>
        <taxon>Fungi</taxon>
        <taxon>Dikarya</taxon>
        <taxon>Ascomycota</taxon>
        <taxon>Pezizomycotina</taxon>
        <taxon>Eurotiomycetes</taxon>
        <taxon>Eurotiomycetidae</taxon>
        <taxon>Eurotiales</taxon>
        <taxon>Aspergillaceae</taxon>
        <taxon>Penicillium</taxon>
    </lineage>
</organism>
<dbReference type="RefSeq" id="XP_040648734.1">
    <property type="nucleotide sequence ID" value="XM_040793879.1"/>
</dbReference>
<dbReference type="OrthoDB" id="4342350at2759"/>